<evidence type="ECO:0000256" key="4">
    <source>
        <dbReference type="ARBA" id="ARBA00023239"/>
    </source>
</evidence>
<dbReference type="RefSeq" id="XP_020054614.1">
    <property type="nucleotide sequence ID" value="XM_020201481.1"/>
</dbReference>
<dbReference type="OrthoDB" id="9985472at2759"/>
<feature type="domain" description="CENP-V/GFA" evidence="5">
    <location>
        <begin position="3"/>
        <end position="122"/>
    </location>
</feature>
<keyword evidence="7" id="KW-1185">Reference proteome</keyword>
<dbReference type="OMA" id="CHCDCCK"/>
<dbReference type="GO" id="GO:0046872">
    <property type="term" value="F:metal ion binding"/>
    <property type="evidence" value="ECO:0007669"/>
    <property type="project" value="UniProtKB-KW"/>
</dbReference>
<gene>
    <name evidence="6" type="ORF">ASPACDRAFT_44779</name>
</gene>
<proteinExistence type="inferred from homology"/>
<comment type="similarity">
    <text evidence="1">Belongs to the Gfa family.</text>
</comment>
<dbReference type="Proteomes" id="UP000184546">
    <property type="component" value="Unassembled WGS sequence"/>
</dbReference>
<dbReference type="SUPFAM" id="SSF51316">
    <property type="entry name" value="Mss4-like"/>
    <property type="match status" value="1"/>
</dbReference>
<evidence type="ECO:0000256" key="1">
    <source>
        <dbReference type="ARBA" id="ARBA00005495"/>
    </source>
</evidence>
<dbReference type="GO" id="GO:0016846">
    <property type="term" value="F:carbon-sulfur lyase activity"/>
    <property type="evidence" value="ECO:0007669"/>
    <property type="project" value="InterPro"/>
</dbReference>
<reference evidence="7" key="1">
    <citation type="journal article" date="2017" name="Genome Biol.">
        <title>Comparative genomics reveals high biological diversity and specific adaptations in the industrially and medically important fungal genus Aspergillus.</title>
        <authorList>
            <person name="de Vries R.P."/>
            <person name="Riley R."/>
            <person name="Wiebenga A."/>
            <person name="Aguilar-Osorio G."/>
            <person name="Amillis S."/>
            <person name="Uchima C.A."/>
            <person name="Anderluh G."/>
            <person name="Asadollahi M."/>
            <person name="Askin M."/>
            <person name="Barry K."/>
            <person name="Battaglia E."/>
            <person name="Bayram O."/>
            <person name="Benocci T."/>
            <person name="Braus-Stromeyer S.A."/>
            <person name="Caldana C."/>
            <person name="Canovas D."/>
            <person name="Cerqueira G.C."/>
            <person name="Chen F."/>
            <person name="Chen W."/>
            <person name="Choi C."/>
            <person name="Clum A."/>
            <person name="Dos Santos R.A."/>
            <person name="Damasio A.R."/>
            <person name="Diallinas G."/>
            <person name="Emri T."/>
            <person name="Fekete E."/>
            <person name="Flipphi M."/>
            <person name="Freyberg S."/>
            <person name="Gallo A."/>
            <person name="Gournas C."/>
            <person name="Habgood R."/>
            <person name="Hainaut M."/>
            <person name="Harispe M.L."/>
            <person name="Henrissat B."/>
            <person name="Hilden K.S."/>
            <person name="Hope R."/>
            <person name="Hossain A."/>
            <person name="Karabika E."/>
            <person name="Karaffa L."/>
            <person name="Karanyi Z."/>
            <person name="Krasevec N."/>
            <person name="Kuo A."/>
            <person name="Kusch H."/>
            <person name="LaButti K."/>
            <person name="Lagendijk E.L."/>
            <person name="Lapidus A."/>
            <person name="Levasseur A."/>
            <person name="Lindquist E."/>
            <person name="Lipzen A."/>
            <person name="Logrieco A.F."/>
            <person name="MacCabe A."/>
            <person name="Maekelae M.R."/>
            <person name="Malavazi I."/>
            <person name="Melin P."/>
            <person name="Meyer V."/>
            <person name="Mielnichuk N."/>
            <person name="Miskei M."/>
            <person name="Molnar A.P."/>
            <person name="Mule G."/>
            <person name="Ngan C.Y."/>
            <person name="Orejas M."/>
            <person name="Orosz E."/>
            <person name="Ouedraogo J.P."/>
            <person name="Overkamp K.M."/>
            <person name="Park H.-S."/>
            <person name="Perrone G."/>
            <person name="Piumi F."/>
            <person name="Punt P.J."/>
            <person name="Ram A.F."/>
            <person name="Ramon A."/>
            <person name="Rauscher S."/>
            <person name="Record E."/>
            <person name="Riano-Pachon D.M."/>
            <person name="Robert V."/>
            <person name="Roehrig J."/>
            <person name="Ruller R."/>
            <person name="Salamov A."/>
            <person name="Salih N.S."/>
            <person name="Samson R.A."/>
            <person name="Sandor E."/>
            <person name="Sanguinetti M."/>
            <person name="Schuetze T."/>
            <person name="Sepcic K."/>
            <person name="Shelest E."/>
            <person name="Sherlock G."/>
            <person name="Sophianopoulou V."/>
            <person name="Squina F.M."/>
            <person name="Sun H."/>
            <person name="Susca A."/>
            <person name="Todd R.B."/>
            <person name="Tsang A."/>
            <person name="Unkles S.E."/>
            <person name="van de Wiele N."/>
            <person name="van Rossen-Uffink D."/>
            <person name="Oliveira J.V."/>
            <person name="Vesth T.C."/>
            <person name="Visser J."/>
            <person name="Yu J.-H."/>
            <person name="Zhou M."/>
            <person name="Andersen M.R."/>
            <person name="Archer D.B."/>
            <person name="Baker S.E."/>
            <person name="Benoit I."/>
            <person name="Brakhage A.A."/>
            <person name="Braus G.H."/>
            <person name="Fischer R."/>
            <person name="Frisvad J.C."/>
            <person name="Goldman G.H."/>
            <person name="Houbraken J."/>
            <person name="Oakley B."/>
            <person name="Pocsi I."/>
            <person name="Scazzocchio C."/>
            <person name="Seiboth B."/>
            <person name="vanKuyk P.A."/>
            <person name="Wortman J."/>
            <person name="Dyer P.S."/>
            <person name="Grigoriev I.V."/>
        </authorList>
    </citation>
    <scope>NUCLEOTIDE SEQUENCE [LARGE SCALE GENOMIC DNA]</scope>
    <source>
        <strain evidence="7">ATCC 16872 / CBS 172.66 / WB 5094</strain>
    </source>
</reference>
<dbReference type="AlphaFoldDB" id="A0A1L9WQ21"/>
<organism evidence="6 7">
    <name type="scientific">Aspergillus aculeatus (strain ATCC 16872 / CBS 172.66 / WB 5094)</name>
    <dbReference type="NCBI Taxonomy" id="690307"/>
    <lineage>
        <taxon>Eukaryota</taxon>
        <taxon>Fungi</taxon>
        <taxon>Dikarya</taxon>
        <taxon>Ascomycota</taxon>
        <taxon>Pezizomycotina</taxon>
        <taxon>Eurotiomycetes</taxon>
        <taxon>Eurotiomycetidae</taxon>
        <taxon>Eurotiales</taxon>
        <taxon>Aspergillaceae</taxon>
        <taxon>Aspergillus</taxon>
        <taxon>Aspergillus subgen. Circumdati</taxon>
    </lineage>
</organism>
<dbReference type="PANTHER" id="PTHR33337">
    <property type="entry name" value="GFA DOMAIN-CONTAINING PROTEIN"/>
    <property type="match status" value="1"/>
</dbReference>
<keyword evidence="4" id="KW-0456">Lyase</keyword>
<evidence type="ECO:0000259" key="5">
    <source>
        <dbReference type="PROSITE" id="PS51891"/>
    </source>
</evidence>
<keyword evidence="2" id="KW-0479">Metal-binding</keyword>
<evidence type="ECO:0000313" key="6">
    <source>
        <dbReference type="EMBL" id="OJJ98274.1"/>
    </source>
</evidence>
<dbReference type="PROSITE" id="PS51891">
    <property type="entry name" value="CENP_V_GFA"/>
    <property type="match status" value="1"/>
</dbReference>
<accession>A0A1L9WQ21</accession>
<evidence type="ECO:0000313" key="7">
    <source>
        <dbReference type="Proteomes" id="UP000184546"/>
    </source>
</evidence>
<evidence type="ECO:0000256" key="3">
    <source>
        <dbReference type="ARBA" id="ARBA00022833"/>
    </source>
</evidence>
<dbReference type="InterPro" id="IPR011057">
    <property type="entry name" value="Mss4-like_sf"/>
</dbReference>
<name>A0A1L9WQ21_ASPA1</name>
<dbReference type="EMBL" id="KV878980">
    <property type="protein sequence ID" value="OJJ98274.1"/>
    <property type="molecule type" value="Genomic_DNA"/>
</dbReference>
<dbReference type="InterPro" id="IPR006913">
    <property type="entry name" value="CENP-V/GFA"/>
</dbReference>
<dbReference type="Pfam" id="PF04828">
    <property type="entry name" value="GFA"/>
    <property type="match status" value="1"/>
</dbReference>
<dbReference type="PANTHER" id="PTHR33337:SF40">
    <property type="entry name" value="CENP-V_GFA DOMAIN-CONTAINING PROTEIN-RELATED"/>
    <property type="match status" value="1"/>
</dbReference>
<sequence>MPYIGQCNCASVRISLPQPPANSVICHCTNCKKAGGGLFSVNYLVDENDMTVEDPNEVKKVYQDPNTRSGNKISRHFCSSCGSPLYTLTPGRPGKAFLKAPLFESIAPPSMAVFEEKQEAWAKVHL</sequence>
<evidence type="ECO:0000256" key="2">
    <source>
        <dbReference type="ARBA" id="ARBA00022723"/>
    </source>
</evidence>
<dbReference type="VEuPathDB" id="FungiDB:ASPACDRAFT_44779"/>
<dbReference type="Gene3D" id="3.90.1590.10">
    <property type="entry name" value="glutathione-dependent formaldehyde- activating enzyme (gfa)"/>
    <property type="match status" value="1"/>
</dbReference>
<dbReference type="STRING" id="690307.A0A1L9WQ21"/>
<keyword evidence="3" id="KW-0862">Zinc</keyword>
<dbReference type="GeneID" id="30975295"/>
<protein>
    <recommendedName>
        <fullName evidence="5">CENP-V/GFA domain-containing protein</fullName>
    </recommendedName>
</protein>